<dbReference type="AlphaFoldDB" id="A0A4R1XSU6"/>
<gene>
    <name evidence="2" type="ORF">EC844_11282</name>
</gene>
<dbReference type="Proteomes" id="UP000294963">
    <property type="component" value="Unassembled WGS sequence"/>
</dbReference>
<reference evidence="2 3" key="1">
    <citation type="submission" date="2019-03" db="EMBL/GenBank/DDBJ databases">
        <title>Genomic analyses of the natural microbiome of Caenorhabditis elegans.</title>
        <authorList>
            <person name="Samuel B."/>
        </authorList>
    </citation>
    <scope>NUCLEOTIDE SEQUENCE [LARGE SCALE GENOMIC DNA]</scope>
    <source>
        <strain evidence="2 3">JUb89</strain>
    </source>
</reference>
<keyword evidence="1" id="KW-1133">Transmembrane helix</keyword>
<accession>A0A4R1XSU6</accession>
<proteinExistence type="predicted"/>
<dbReference type="EMBL" id="SLVJ01000012">
    <property type="protein sequence ID" value="TCM66639.1"/>
    <property type="molecule type" value="Genomic_DNA"/>
</dbReference>
<evidence type="ECO:0000256" key="1">
    <source>
        <dbReference type="SAM" id="Phobius"/>
    </source>
</evidence>
<name>A0A4R1XSU6_ACICA</name>
<comment type="caution">
    <text evidence="2">The sequence shown here is derived from an EMBL/GenBank/DDBJ whole genome shotgun (WGS) entry which is preliminary data.</text>
</comment>
<protein>
    <submittedName>
        <fullName evidence="2">Uncharacterized protein</fullName>
    </submittedName>
</protein>
<sequence length="90" mass="9771">MAQAKKVNPKLILWVVLPSIFLIAMLGFKFIAVKSDLENKREIDELIRKQQALRPVKAEQQAASALSTTEAVASAATVNPQSNQVAVVGQ</sequence>
<dbReference type="OrthoDB" id="6713623at2"/>
<feature type="transmembrane region" description="Helical" evidence="1">
    <location>
        <begin position="12"/>
        <end position="32"/>
    </location>
</feature>
<keyword evidence="3" id="KW-1185">Reference proteome</keyword>
<evidence type="ECO:0000313" key="2">
    <source>
        <dbReference type="EMBL" id="TCM66639.1"/>
    </source>
</evidence>
<keyword evidence="1" id="KW-0812">Transmembrane</keyword>
<keyword evidence="1" id="KW-0472">Membrane</keyword>
<evidence type="ECO:0000313" key="3">
    <source>
        <dbReference type="Proteomes" id="UP000294963"/>
    </source>
</evidence>
<organism evidence="2 3">
    <name type="scientific">Acinetobacter calcoaceticus</name>
    <dbReference type="NCBI Taxonomy" id="471"/>
    <lineage>
        <taxon>Bacteria</taxon>
        <taxon>Pseudomonadati</taxon>
        <taxon>Pseudomonadota</taxon>
        <taxon>Gammaproteobacteria</taxon>
        <taxon>Moraxellales</taxon>
        <taxon>Moraxellaceae</taxon>
        <taxon>Acinetobacter</taxon>
        <taxon>Acinetobacter calcoaceticus/baumannii complex</taxon>
    </lineage>
</organism>